<keyword evidence="5" id="KW-0688">Ribosomal frameshifting</keyword>
<protein>
    <recommendedName>
        <fullName evidence="4">Ornithine decarboxylase antizyme</fullName>
    </recommendedName>
</protein>
<feature type="compositionally biased region" description="Low complexity" evidence="6">
    <location>
        <begin position="103"/>
        <end position="119"/>
    </location>
</feature>
<dbReference type="PANTHER" id="PTHR10279">
    <property type="entry name" value="ORNITHINE DECARBOXYLASE ANTIZYME"/>
    <property type="match status" value="1"/>
</dbReference>
<sequence length="301" mass="31765">MSNISNQKSSLCPTNGRQTVGEGAFTFDNEPSVLAVCHLQGTDDMYYYSTTFSGGPVDFAYLSLVSGAFDAPKAKCPPDRGSLDCVTGSPAFFSSYHFSESPSSSPSSSPLSKYNSPSSHPAHTKYNVVASRTATSPRNIPSRSSSISYTPPLTPDNSSGYSQHSGSSANGVPQNRDALDFLMTVFPHQGLSALPHAKSVSISAPNLGADFEGVVLELPGTLKTLYVDGKSAESVNLRESIVALLDLADESLECTSLIIVLERSSPNLGSILHSLMYVGGAVVTKPPYQVDPAFVLVGLEI</sequence>
<feature type="compositionally biased region" description="Low complexity" evidence="6">
    <location>
        <begin position="136"/>
        <end position="148"/>
    </location>
</feature>
<dbReference type="AlphaFoldDB" id="A0A067TAF8"/>
<dbReference type="Proteomes" id="UP000027222">
    <property type="component" value="Unassembled WGS sequence"/>
</dbReference>
<reference evidence="8" key="1">
    <citation type="journal article" date="2014" name="Proc. Natl. Acad. Sci. U.S.A.">
        <title>Extensive sampling of basidiomycete genomes demonstrates inadequacy of the white-rot/brown-rot paradigm for wood decay fungi.</title>
        <authorList>
            <person name="Riley R."/>
            <person name="Salamov A.A."/>
            <person name="Brown D.W."/>
            <person name="Nagy L.G."/>
            <person name="Floudas D."/>
            <person name="Held B.W."/>
            <person name="Levasseur A."/>
            <person name="Lombard V."/>
            <person name="Morin E."/>
            <person name="Otillar R."/>
            <person name="Lindquist E.A."/>
            <person name="Sun H."/>
            <person name="LaButti K.M."/>
            <person name="Schmutz J."/>
            <person name="Jabbour D."/>
            <person name="Luo H."/>
            <person name="Baker S.E."/>
            <person name="Pisabarro A.G."/>
            <person name="Walton J.D."/>
            <person name="Blanchette R.A."/>
            <person name="Henrissat B."/>
            <person name="Martin F."/>
            <person name="Cullen D."/>
            <person name="Hibbett D.S."/>
            <person name="Grigoriev I.V."/>
        </authorList>
    </citation>
    <scope>NUCLEOTIDE SEQUENCE [LARGE SCALE GENOMIC DNA]</scope>
    <source>
        <strain evidence="8">CBS 339.88</strain>
    </source>
</reference>
<comment type="similarity">
    <text evidence="2">Belongs to the ODC antizyme family.</text>
</comment>
<evidence type="ECO:0000256" key="2">
    <source>
        <dbReference type="ARBA" id="ARBA00008796"/>
    </source>
</evidence>
<dbReference type="GO" id="GO:0008073">
    <property type="term" value="F:ornithine decarboxylase inhibitor activity"/>
    <property type="evidence" value="ECO:0007669"/>
    <property type="project" value="InterPro"/>
</dbReference>
<dbReference type="GO" id="GO:0075523">
    <property type="term" value="P:viral translational frameshifting"/>
    <property type="evidence" value="ECO:0007669"/>
    <property type="project" value="UniProtKB-KW"/>
</dbReference>
<dbReference type="Gene3D" id="3.40.630.60">
    <property type="match status" value="1"/>
</dbReference>
<dbReference type="OrthoDB" id="5959761at2759"/>
<accession>A0A067TAF8</accession>
<evidence type="ECO:0000256" key="1">
    <source>
        <dbReference type="ARBA" id="ARBA00002307"/>
    </source>
</evidence>
<dbReference type="HOGENOM" id="CLU_081620_0_0_1"/>
<evidence type="ECO:0000313" key="8">
    <source>
        <dbReference type="Proteomes" id="UP000027222"/>
    </source>
</evidence>
<dbReference type="Pfam" id="PF02100">
    <property type="entry name" value="ODC_AZ"/>
    <property type="match status" value="1"/>
</dbReference>
<dbReference type="EMBL" id="KL142380">
    <property type="protein sequence ID" value="KDR75933.1"/>
    <property type="molecule type" value="Genomic_DNA"/>
</dbReference>
<dbReference type="STRING" id="685588.A0A067TAF8"/>
<evidence type="ECO:0000256" key="3">
    <source>
        <dbReference type="ARBA" id="ARBA00011486"/>
    </source>
</evidence>
<evidence type="ECO:0000256" key="5">
    <source>
        <dbReference type="ARBA" id="ARBA00022758"/>
    </source>
</evidence>
<dbReference type="InterPro" id="IPR002993">
    <property type="entry name" value="ODC_AZ"/>
</dbReference>
<proteinExistence type="inferred from homology"/>
<dbReference type="InterPro" id="IPR016181">
    <property type="entry name" value="Acyl_CoA_acyltransferase"/>
</dbReference>
<feature type="region of interest" description="Disordered" evidence="6">
    <location>
        <begin position="103"/>
        <end position="173"/>
    </location>
</feature>
<dbReference type="GO" id="GO:0005634">
    <property type="term" value="C:nucleus"/>
    <property type="evidence" value="ECO:0007669"/>
    <property type="project" value="TreeGrafter"/>
</dbReference>
<keyword evidence="8" id="KW-1185">Reference proteome</keyword>
<dbReference type="InterPro" id="IPR038581">
    <property type="entry name" value="ODC_AZ_sf"/>
</dbReference>
<evidence type="ECO:0000256" key="6">
    <source>
        <dbReference type="SAM" id="MobiDB-lite"/>
    </source>
</evidence>
<dbReference type="GO" id="GO:0005737">
    <property type="term" value="C:cytoplasm"/>
    <property type="evidence" value="ECO:0007669"/>
    <property type="project" value="TreeGrafter"/>
</dbReference>
<evidence type="ECO:0000256" key="4">
    <source>
        <dbReference type="ARBA" id="ARBA00017712"/>
    </source>
</evidence>
<organism evidence="7 8">
    <name type="scientific">Galerina marginata (strain CBS 339.88)</name>
    <dbReference type="NCBI Taxonomy" id="685588"/>
    <lineage>
        <taxon>Eukaryota</taxon>
        <taxon>Fungi</taxon>
        <taxon>Dikarya</taxon>
        <taxon>Basidiomycota</taxon>
        <taxon>Agaricomycotina</taxon>
        <taxon>Agaricomycetes</taxon>
        <taxon>Agaricomycetidae</taxon>
        <taxon>Agaricales</taxon>
        <taxon>Agaricineae</taxon>
        <taxon>Strophariaceae</taxon>
        <taxon>Galerina</taxon>
    </lineage>
</organism>
<gene>
    <name evidence="7" type="ORF">GALMADRAFT_140508</name>
</gene>
<comment type="function">
    <text evidence="1">Ornithine decarboxylase (ODC) antizyme protein that negatively regulates ODC activity and intracellular polyamine biosynthesis in response to increased intracellular polyamine levels. Binds to ODC monomers, inhibiting the assembly of the functional ODC homodimer, and targets the monomers for ubiquitin-independent proteolytic destruction by the 26S proteasome.</text>
</comment>
<comment type="subunit">
    <text evidence="3">Interacts with ODC and thereby sterically blocks ODC homodimerization.</text>
</comment>
<feature type="compositionally biased region" description="Low complexity" evidence="6">
    <location>
        <begin position="158"/>
        <end position="168"/>
    </location>
</feature>
<dbReference type="SUPFAM" id="SSF55729">
    <property type="entry name" value="Acyl-CoA N-acyltransferases (Nat)"/>
    <property type="match status" value="1"/>
</dbReference>
<evidence type="ECO:0000313" key="7">
    <source>
        <dbReference type="EMBL" id="KDR75933.1"/>
    </source>
</evidence>
<name>A0A067TAF8_GALM3</name>
<dbReference type="GO" id="GO:0045732">
    <property type="term" value="P:positive regulation of protein catabolic process"/>
    <property type="evidence" value="ECO:0007669"/>
    <property type="project" value="TreeGrafter"/>
</dbReference>
<dbReference type="PANTHER" id="PTHR10279:SF10">
    <property type="entry name" value="ORNITHINE DECARBOXYLASE ANTIZYME"/>
    <property type="match status" value="1"/>
</dbReference>